<dbReference type="InterPro" id="IPR011032">
    <property type="entry name" value="GroES-like_sf"/>
</dbReference>
<dbReference type="PANTHER" id="PTHR42683">
    <property type="entry name" value="ALDEHYDE REDUCTASE"/>
    <property type="match status" value="1"/>
</dbReference>
<dbReference type="Gene3D" id="1.25.40.10">
    <property type="entry name" value="Tetratricopeptide repeat domain"/>
    <property type="match status" value="1"/>
</dbReference>
<dbReference type="InterPro" id="IPR047109">
    <property type="entry name" value="CAD-like"/>
</dbReference>
<evidence type="ECO:0000313" key="6">
    <source>
        <dbReference type="EMBL" id="KAG6426709.1"/>
    </source>
</evidence>
<accession>A0A8X8Y848</accession>
<keyword evidence="2" id="KW-0677">Repeat</keyword>
<name>A0A8X8Y848_SALSN</name>
<evidence type="ECO:0000256" key="2">
    <source>
        <dbReference type="ARBA" id="ARBA00022737"/>
    </source>
</evidence>
<dbReference type="InterPro" id="IPR002885">
    <property type="entry name" value="PPR_rpt"/>
</dbReference>
<organism evidence="6">
    <name type="scientific">Salvia splendens</name>
    <name type="common">Scarlet sage</name>
    <dbReference type="NCBI Taxonomy" id="180675"/>
    <lineage>
        <taxon>Eukaryota</taxon>
        <taxon>Viridiplantae</taxon>
        <taxon>Streptophyta</taxon>
        <taxon>Embryophyta</taxon>
        <taxon>Tracheophyta</taxon>
        <taxon>Spermatophyta</taxon>
        <taxon>Magnoliopsida</taxon>
        <taxon>eudicotyledons</taxon>
        <taxon>Gunneridae</taxon>
        <taxon>Pentapetalae</taxon>
        <taxon>asterids</taxon>
        <taxon>lamiids</taxon>
        <taxon>Lamiales</taxon>
        <taxon>Lamiaceae</taxon>
        <taxon>Nepetoideae</taxon>
        <taxon>Mentheae</taxon>
        <taxon>Salviinae</taxon>
        <taxon>Salvia</taxon>
        <taxon>Salvia subgen. Calosphace</taxon>
        <taxon>core Calosphace</taxon>
    </lineage>
</organism>
<dbReference type="Proteomes" id="UP000298416">
    <property type="component" value="Unassembled WGS sequence"/>
</dbReference>
<feature type="region of interest" description="Disordered" evidence="5">
    <location>
        <begin position="1"/>
        <end position="67"/>
    </location>
</feature>
<evidence type="ECO:0000256" key="3">
    <source>
        <dbReference type="ARBA" id="ARBA00022833"/>
    </source>
</evidence>
<keyword evidence="3" id="KW-0862">Zinc</keyword>
<dbReference type="EMBL" id="PNBA02000004">
    <property type="protein sequence ID" value="KAG6426709.1"/>
    <property type="molecule type" value="Genomic_DNA"/>
</dbReference>
<proteinExistence type="predicted"/>
<feature type="compositionally biased region" description="Gly residues" evidence="5">
    <location>
        <begin position="45"/>
        <end position="56"/>
    </location>
</feature>
<feature type="compositionally biased region" description="Low complexity" evidence="5">
    <location>
        <begin position="12"/>
        <end position="22"/>
    </location>
</feature>
<dbReference type="InterPro" id="IPR011990">
    <property type="entry name" value="TPR-like_helical_dom_sf"/>
</dbReference>
<evidence type="ECO:0000256" key="4">
    <source>
        <dbReference type="ARBA" id="ARBA00023002"/>
    </source>
</evidence>
<keyword evidence="1" id="KW-0479">Metal-binding</keyword>
<comment type="caution">
    <text evidence="6">The sequence shown here is derived from an EMBL/GenBank/DDBJ whole genome shotgun (WGS) entry which is preliminary data.</text>
</comment>
<dbReference type="AlphaFoldDB" id="A0A8X8Y848"/>
<dbReference type="GO" id="GO:0046872">
    <property type="term" value="F:metal ion binding"/>
    <property type="evidence" value="ECO:0007669"/>
    <property type="project" value="UniProtKB-KW"/>
</dbReference>
<evidence type="ECO:0000256" key="1">
    <source>
        <dbReference type="ARBA" id="ARBA00022723"/>
    </source>
</evidence>
<dbReference type="SUPFAM" id="SSF50129">
    <property type="entry name" value="GroES-like"/>
    <property type="match status" value="1"/>
</dbReference>
<reference evidence="6" key="1">
    <citation type="submission" date="2018-01" db="EMBL/GenBank/DDBJ databases">
        <authorList>
            <person name="Mao J.F."/>
        </authorList>
    </citation>
    <scope>NUCLEOTIDE SEQUENCE</scope>
    <source>
        <strain evidence="6">Huo1</strain>
        <tissue evidence="6">Leaf</tissue>
    </source>
</reference>
<sequence>MLKITSHNAEVMSSLSMASSPKSPRPKSPGQNSSLVFEHNHVKAPGGGHSAAGGGMAVRHVRRSHSRNAVRVKKDGAGGKETWGKLLDTDGEFFLDGNVSHFGVSDLEEAEEAARCLCGDLAMALSVIDEMPEKDVVSWTSMVSGYARGKDMEQAYEVGGLGNDELAENFGEWNRDSSPRFKDMTKFRAGDVVGVGCIVGCYGSCRPCKTDIEQYCNKKIWSYNDLMDGC</sequence>
<evidence type="ECO:0000313" key="7">
    <source>
        <dbReference type="Proteomes" id="UP000298416"/>
    </source>
</evidence>
<keyword evidence="7" id="KW-1185">Reference proteome</keyword>
<dbReference type="Pfam" id="PF01535">
    <property type="entry name" value="PPR"/>
    <property type="match status" value="1"/>
</dbReference>
<evidence type="ECO:0000256" key="5">
    <source>
        <dbReference type="SAM" id="MobiDB-lite"/>
    </source>
</evidence>
<dbReference type="Gene3D" id="3.90.180.10">
    <property type="entry name" value="Medium-chain alcohol dehydrogenases, catalytic domain"/>
    <property type="match status" value="1"/>
</dbReference>
<reference evidence="6" key="2">
    <citation type="submission" date="2020-08" db="EMBL/GenBank/DDBJ databases">
        <title>Plant Genome Project.</title>
        <authorList>
            <person name="Zhang R.-G."/>
        </authorList>
    </citation>
    <scope>NUCLEOTIDE SEQUENCE</scope>
    <source>
        <strain evidence="6">Huo1</strain>
        <tissue evidence="6">Leaf</tissue>
    </source>
</reference>
<keyword evidence="4" id="KW-0560">Oxidoreductase</keyword>
<gene>
    <name evidence="6" type="ORF">SASPL_110936</name>
</gene>
<dbReference type="GO" id="GO:0016616">
    <property type="term" value="F:oxidoreductase activity, acting on the CH-OH group of donors, NAD or NADP as acceptor"/>
    <property type="evidence" value="ECO:0007669"/>
    <property type="project" value="InterPro"/>
</dbReference>
<protein>
    <submittedName>
        <fullName evidence="6">Uncharacterized protein</fullName>
    </submittedName>
</protein>